<evidence type="ECO:0000256" key="6">
    <source>
        <dbReference type="ARBA" id="ARBA00023134"/>
    </source>
</evidence>
<sequence>MAARPASLAGVVLAGGASRRMGRDKATLPVPKGISGVDGATTMVEHVVTIVAQRCQPVFVVAAPGQRLPKLQAEVVRDEVRGLGPLLATGRGLRAAREAGAERAFVCAVDMPLLTADLIDTLAARAAESGAEVTLPWDGRDHYLAGVYRTDLAAKVDALVAAGERSMRALVDNVDTQRIVMPESRALSNINSADDLRSLLQLAG</sequence>
<dbReference type="EMBL" id="UEGW01000001">
    <property type="protein sequence ID" value="SRX94570.1"/>
    <property type="molecule type" value="Genomic_DNA"/>
</dbReference>
<comment type="caution">
    <text evidence="8">Lacks conserved residue(s) required for the propagation of feature annotation.</text>
</comment>
<evidence type="ECO:0000313" key="10">
    <source>
        <dbReference type="EMBL" id="SRX94570.1"/>
    </source>
</evidence>
<feature type="domain" description="MobA-like NTP transferase" evidence="9">
    <location>
        <begin position="10"/>
        <end position="172"/>
    </location>
</feature>
<dbReference type="InterPro" id="IPR013482">
    <property type="entry name" value="Molybde_CF_guanTrfase"/>
</dbReference>
<keyword evidence="4 8" id="KW-0547">Nucleotide-binding</keyword>
<gene>
    <name evidence="8" type="primary">mobA</name>
    <name evidence="10" type="ORF">MSP7336_02829</name>
</gene>
<dbReference type="Pfam" id="PF12804">
    <property type="entry name" value="NTP_transf_3"/>
    <property type="match status" value="1"/>
</dbReference>
<keyword evidence="1 8" id="KW-0963">Cytoplasm</keyword>
<evidence type="ECO:0000256" key="1">
    <source>
        <dbReference type="ARBA" id="ARBA00022490"/>
    </source>
</evidence>
<comment type="catalytic activity">
    <reaction evidence="8">
        <text>Mo-molybdopterin + GTP + H(+) = Mo-molybdopterin guanine dinucleotide + diphosphate</text>
        <dbReference type="Rhea" id="RHEA:34243"/>
        <dbReference type="ChEBI" id="CHEBI:15378"/>
        <dbReference type="ChEBI" id="CHEBI:33019"/>
        <dbReference type="ChEBI" id="CHEBI:37565"/>
        <dbReference type="ChEBI" id="CHEBI:71302"/>
        <dbReference type="ChEBI" id="CHEBI:71310"/>
        <dbReference type="EC" id="2.7.7.77"/>
    </reaction>
</comment>
<organism evidence="10 11">
    <name type="scientific">Mycobacterium shimoidei</name>
    <dbReference type="NCBI Taxonomy" id="29313"/>
    <lineage>
        <taxon>Bacteria</taxon>
        <taxon>Bacillati</taxon>
        <taxon>Actinomycetota</taxon>
        <taxon>Actinomycetes</taxon>
        <taxon>Mycobacteriales</taxon>
        <taxon>Mycobacteriaceae</taxon>
        <taxon>Mycobacterium</taxon>
    </lineage>
</organism>
<feature type="binding site" evidence="8">
    <location>
        <position position="78"/>
    </location>
    <ligand>
        <name>GTP</name>
        <dbReference type="ChEBI" id="CHEBI:37565"/>
    </ligand>
</feature>
<keyword evidence="3 8" id="KW-0479">Metal-binding</keyword>
<dbReference type="HAMAP" id="MF_00316">
    <property type="entry name" value="MobA"/>
    <property type="match status" value="1"/>
</dbReference>
<keyword evidence="6 8" id="KW-0342">GTP-binding</keyword>
<keyword evidence="11" id="KW-1185">Reference proteome</keyword>
<dbReference type="CDD" id="cd02503">
    <property type="entry name" value="MobA"/>
    <property type="match status" value="1"/>
</dbReference>
<dbReference type="EC" id="2.7.7.77" evidence="8"/>
<keyword evidence="2 8" id="KW-0808">Transferase</keyword>
<feature type="binding site" evidence="8">
    <location>
        <position position="32"/>
    </location>
    <ligand>
        <name>GTP</name>
        <dbReference type="ChEBI" id="CHEBI:37565"/>
    </ligand>
</feature>
<comment type="function">
    <text evidence="8">Transfers a GMP moiety from GTP to Mo-molybdopterin (Mo-MPT) cofactor (Moco or molybdenum cofactor) to form Mo-molybdopterin guanine dinucleotide (Mo-MGD) cofactor.</text>
</comment>
<evidence type="ECO:0000256" key="4">
    <source>
        <dbReference type="ARBA" id="ARBA00022741"/>
    </source>
</evidence>
<dbReference type="NCBIfam" id="NF001855">
    <property type="entry name" value="PRK00576.1"/>
    <property type="match status" value="1"/>
</dbReference>
<evidence type="ECO:0000256" key="7">
    <source>
        <dbReference type="ARBA" id="ARBA00023150"/>
    </source>
</evidence>
<evidence type="ECO:0000256" key="2">
    <source>
        <dbReference type="ARBA" id="ARBA00022679"/>
    </source>
</evidence>
<evidence type="ECO:0000313" key="11">
    <source>
        <dbReference type="Proteomes" id="UP000252015"/>
    </source>
</evidence>
<feature type="binding site" evidence="8">
    <location>
        <begin position="13"/>
        <end position="15"/>
    </location>
    <ligand>
        <name>GTP</name>
        <dbReference type="ChEBI" id="CHEBI:37565"/>
    </ligand>
</feature>
<accession>A0A375Z0V1</accession>
<dbReference type="InterPro" id="IPR029044">
    <property type="entry name" value="Nucleotide-diphossugar_trans"/>
</dbReference>
<evidence type="ECO:0000256" key="8">
    <source>
        <dbReference type="HAMAP-Rule" id="MF_00316"/>
    </source>
</evidence>
<dbReference type="Proteomes" id="UP000252015">
    <property type="component" value="Unassembled WGS sequence"/>
</dbReference>
<dbReference type="SUPFAM" id="SSF53448">
    <property type="entry name" value="Nucleotide-diphospho-sugar transferases"/>
    <property type="match status" value="1"/>
</dbReference>
<comment type="subcellular location">
    <subcellularLocation>
        <location evidence="8">Cytoplasm</location>
    </subcellularLocation>
</comment>
<evidence type="ECO:0000256" key="3">
    <source>
        <dbReference type="ARBA" id="ARBA00022723"/>
    </source>
</evidence>
<dbReference type="GO" id="GO:0061603">
    <property type="term" value="F:molybdenum cofactor guanylyltransferase activity"/>
    <property type="evidence" value="ECO:0007669"/>
    <property type="project" value="UniProtKB-EC"/>
</dbReference>
<comment type="domain">
    <text evidence="8">The N-terminal domain determines nucleotide recognition and specific binding, while the C-terminal domain determines the specific binding to the target protein.</text>
</comment>
<name>A0A375Z0V1_MYCSH</name>
<dbReference type="PANTHER" id="PTHR19136:SF81">
    <property type="entry name" value="MOLYBDENUM COFACTOR GUANYLYLTRANSFERASE"/>
    <property type="match status" value="1"/>
</dbReference>
<dbReference type="GO" id="GO:0005525">
    <property type="term" value="F:GTP binding"/>
    <property type="evidence" value="ECO:0007669"/>
    <property type="project" value="UniProtKB-UniRule"/>
</dbReference>
<feature type="binding site" evidence="8">
    <location>
        <position position="110"/>
    </location>
    <ligand>
        <name>Mg(2+)</name>
        <dbReference type="ChEBI" id="CHEBI:18420"/>
    </ligand>
</feature>
<comment type="similarity">
    <text evidence="8">Belongs to the MobA family.</text>
</comment>
<evidence type="ECO:0000259" key="9">
    <source>
        <dbReference type="Pfam" id="PF12804"/>
    </source>
</evidence>
<dbReference type="AlphaFoldDB" id="A0A375Z0V1"/>
<feature type="binding site" evidence="8">
    <location>
        <position position="110"/>
    </location>
    <ligand>
        <name>GTP</name>
        <dbReference type="ChEBI" id="CHEBI:37565"/>
    </ligand>
</feature>
<dbReference type="GO" id="GO:0046872">
    <property type="term" value="F:metal ion binding"/>
    <property type="evidence" value="ECO:0007669"/>
    <property type="project" value="UniProtKB-KW"/>
</dbReference>
<evidence type="ECO:0000256" key="5">
    <source>
        <dbReference type="ARBA" id="ARBA00022842"/>
    </source>
</evidence>
<dbReference type="GO" id="GO:0005737">
    <property type="term" value="C:cytoplasm"/>
    <property type="evidence" value="ECO:0007669"/>
    <property type="project" value="UniProtKB-SubCell"/>
</dbReference>
<dbReference type="STRING" id="29313.BHQ16_03310"/>
<keyword evidence="7 8" id="KW-0501">Molybdenum cofactor biosynthesis</keyword>
<protein>
    <recommendedName>
        <fullName evidence="8">Probable molybdenum cofactor guanylyltransferase</fullName>
        <shortName evidence="8">MoCo guanylyltransferase</shortName>
        <ecNumber evidence="8">2.7.7.77</ecNumber>
    </recommendedName>
    <alternativeName>
        <fullName evidence="8">GTP:molybdopterin guanylyltransferase</fullName>
    </alternativeName>
    <alternativeName>
        <fullName evidence="8">Mo-MPT guanylyltransferase</fullName>
    </alternativeName>
    <alternativeName>
        <fullName evidence="8">Molybdopterin guanylyltransferase</fullName>
    </alternativeName>
    <alternativeName>
        <fullName evidence="8">Molybdopterin-guanine dinucleotide synthase</fullName>
        <shortName evidence="8">MGD synthase</shortName>
    </alternativeName>
</protein>
<proteinExistence type="inferred from homology"/>
<keyword evidence="5 8" id="KW-0460">Magnesium</keyword>
<comment type="cofactor">
    <cofactor evidence="8">
        <name>Mg(2+)</name>
        <dbReference type="ChEBI" id="CHEBI:18420"/>
    </cofactor>
</comment>
<dbReference type="Gene3D" id="3.90.550.10">
    <property type="entry name" value="Spore Coat Polysaccharide Biosynthesis Protein SpsA, Chain A"/>
    <property type="match status" value="1"/>
</dbReference>
<reference evidence="10 11" key="1">
    <citation type="submission" date="2018-05" db="EMBL/GenBank/DDBJ databases">
        <authorList>
            <consortium name="IHU Genomes"/>
        </authorList>
    </citation>
    <scope>NUCLEOTIDE SEQUENCE [LARGE SCALE GENOMIC DNA]</scope>
    <source>
        <strain evidence="10 11">P7336</strain>
    </source>
</reference>
<dbReference type="PANTHER" id="PTHR19136">
    <property type="entry name" value="MOLYBDENUM COFACTOR GUANYLYLTRANSFERASE"/>
    <property type="match status" value="1"/>
</dbReference>
<dbReference type="GO" id="GO:0006777">
    <property type="term" value="P:Mo-molybdopterin cofactor biosynthetic process"/>
    <property type="evidence" value="ECO:0007669"/>
    <property type="project" value="UniProtKB-KW"/>
</dbReference>
<dbReference type="InterPro" id="IPR025877">
    <property type="entry name" value="MobA-like_NTP_Trfase"/>
</dbReference>